<gene>
    <name evidence="15" type="ORF">LUA448_LOCUS7331</name>
</gene>
<protein>
    <recommendedName>
        <fullName evidence="5">procollagen-proline 4-dioxygenase</fullName>
        <ecNumber evidence="5">1.14.11.2</ecNumber>
    </recommendedName>
</protein>
<evidence type="ECO:0000256" key="6">
    <source>
        <dbReference type="ARBA" id="ARBA00022723"/>
    </source>
</evidence>
<evidence type="ECO:0000256" key="11">
    <source>
        <dbReference type="ARBA" id="ARBA00023004"/>
    </source>
</evidence>
<evidence type="ECO:0000313" key="15">
    <source>
        <dbReference type="EMBL" id="CAF3292344.1"/>
    </source>
</evidence>
<dbReference type="Gene3D" id="2.60.120.620">
    <property type="entry name" value="q2cbj1_9rhob like domain"/>
    <property type="match status" value="1"/>
</dbReference>
<evidence type="ECO:0000256" key="7">
    <source>
        <dbReference type="ARBA" id="ARBA00022824"/>
    </source>
</evidence>
<dbReference type="InterPro" id="IPR011990">
    <property type="entry name" value="TPR-like_helical_dom_sf"/>
</dbReference>
<organism evidence="15 16">
    <name type="scientific">Rotaria socialis</name>
    <dbReference type="NCBI Taxonomy" id="392032"/>
    <lineage>
        <taxon>Eukaryota</taxon>
        <taxon>Metazoa</taxon>
        <taxon>Spiralia</taxon>
        <taxon>Gnathifera</taxon>
        <taxon>Rotifera</taxon>
        <taxon>Eurotatoria</taxon>
        <taxon>Bdelloidea</taxon>
        <taxon>Philodinida</taxon>
        <taxon>Philodinidae</taxon>
        <taxon>Rotaria</taxon>
    </lineage>
</organism>
<evidence type="ECO:0000313" key="16">
    <source>
        <dbReference type="Proteomes" id="UP000663833"/>
    </source>
</evidence>
<evidence type="ECO:0000256" key="9">
    <source>
        <dbReference type="ARBA" id="ARBA00022964"/>
    </source>
</evidence>
<dbReference type="Gene3D" id="6.10.140.1460">
    <property type="match status" value="1"/>
</dbReference>
<dbReference type="InterPro" id="IPR019734">
    <property type="entry name" value="TPR_rpt"/>
</dbReference>
<dbReference type="PROSITE" id="PS51471">
    <property type="entry name" value="FE2OG_OXY"/>
    <property type="match status" value="1"/>
</dbReference>
<evidence type="ECO:0000256" key="3">
    <source>
        <dbReference type="ARBA" id="ARBA00004319"/>
    </source>
</evidence>
<dbReference type="InterPro" id="IPR013547">
    <property type="entry name" value="P4H_N"/>
</dbReference>
<dbReference type="GO" id="GO:0004656">
    <property type="term" value="F:procollagen-proline 4-dioxygenase activity"/>
    <property type="evidence" value="ECO:0007669"/>
    <property type="project" value="UniProtKB-EC"/>
</dbReference>
<name>A0A817SAM5_9BILA</name>
<dbReference type="FunFam" id="1.25.40.10:FF:000006">
    <property type="entry name" value="Prolyl 4-hydroxylase subunit alpha 2"/>
    <property type="match status" value="1"/>
</dbReference>
<comment type="caution">
    <text evidence="15">The sequence shown here is derived from an EMBL/GenBank/DDBJ whole genome shotgun (WGS) entry which is preliminary data.</text>
</comment>
<keyword evidence="9" id="KW-0223">Dioxygenase</keyword>
<dbReference type="EC" id="1.14.11.2" evidence="5"/>
<evidence type="ECO:0000256" key="10">
    <source>
        <dbReference type="ARBA" id="ARBA00023002"/>
    </source>
</evidence>
<dbReference type="InterPro" id="IPR059068">
    <property type="entry name" value="TPR_P4H"/>
</dbReference>
<feature type="repeat" description="TPR" evidence="13">
    <location>
        <begin position="187"/>
        <end position="220"/>
    </location>
</feature>
<evidence type="ECO:0000256" key="13">
    <source>
        <dbReference type="PROSITE-ProRule" id="PRU00339"/>
    </source>
</evidence>
<comment type="cofactor">
    <cofactor evidence="1">
        <name>L-ascorbate</name>
        <dbReference type="ChEBI" id="CHEBI:38290"/>
    </cofactor>
</comment>
<dbReference type="PROSITE" id="PS50005">
    <property type="entry name" value="TPR"/>
    <property type="match status" value="1"/>
</dbReference>
<keyword evidence="6" id="KW-0479">Metal-binding</keyword>
<keyword evidence="11" id="KW-0408">Iron</keyword>
<dbReference type="Pfam" id="PF08336">
    <property type="entry name" value="P4Ha_N"/>
    <property type="match status" value="1"/>
</dbReference>
<dbReference type="Gene3D" id="1.25.40.10">
    <property type="entry name" value="Tetratricopeptide repeat domain"/>
    <property type="match status" value="1"/>
</dbReference>
<dbReference type="Pfam" id="PF23558">
    <property type="entry name" value="TPR_P4H"/>
    <property type="match status" value="1"/>
</dbReference>
<reference evidence="15" key="1">
    <citation type="submission" date="2021-02" db="EMBL/GenBank/DDBJ databases">
        <authorList>
            <person name="Nowell W R."/>
        </authorList>
    </citation>
    <scope>NUCLEOTIDE SEQUENCE</scope>
</reference>
<dbReference type="SMART" id="SM00702">
    <property type="entry name" value="P4Hc"/>
    <property type="match status" value="1"/>
</dbReference>
<evidence type="ECO:0000256" key="5">
    <source>
        <dbReference type="ARBA" id="ARBA00012269"/>
    </source>
</evidence>
<dbReference type="AlphaFoldDB" id="A0A817SAM5"/>
<evidence type="ECO:0000256" key="4">
    <source>
        <dbReference type="ARBA" id="ARBA00006511"/>
    </source>
</evidence>
<dbReference type="PANTHER" id="PTHR10869">
    <property type="entry name" value="PROLYL 4-HYDROXYLASE ALPHA SUBUNIT"/>
    <property type="match status" value="1"/>
</dbReference>
<keyword evidence="8" id="KW-0847">Vitamin C</keyword>
<dbReference type="PANTHER" id="PTHR10869:SF244">
    <property type="entry name" value="PROLYL 4-HYDROXYLASE SUBUNIT ALPHA-2"/>
    <property type="match status" value="1"/>
</dbReference>
<evidence type="ECO:0000256" key="8">
    <source>
        <dbReference type="ARBA" id="ARBA00022896"/>
    </source>
</evidence>
<keyword evidence="13" id="KW-0802">TPR repeat</keyword>
<sequence>MCVRSEVFTSIAHVIQLLDTESELAKQLKIYLKNEHARLVHIEKFLSVINNELSQARGKEEQYFSNPINVYLFFKHLTTEWYHIKEMTSPDIRTIIHRNWLFPSLEDLTGTGTSLLRLQDTYQFTTSQMANGEIDLKFRSQKLTSDECYHIGHLAYTNNDFHYALMWMQEALDRFDEKNKRALIRRIDILDHLSNATFQEGNIENALALTEEMLAIDPNHVQAKANKVYYASLIKSQTLSKDQREDYLASSEKVGSNGKKNFRVRKQRQKNYLELNEICKALCRQNRAKLSHKHQAKLFCRYRHNNHPYLILRPVKEEQLFDEPTILLFHDVVSDTDIEKIKVLATPQLRRSLIANATTNTGTPVDYRVSKSTWLSDRVSPAVARLSRLIGAVTNLTMETAEDLQVLNYGVGGYYQPHADFFQVLENGGFTFKNGNRIATWLTYMSDVEFGGATVFLAVDGHIVPKKRSAVFWYNMFASGEVDYRTAHAACPVLIGNKWIATKWIHERGQEFRRPCSLDSML</sequence>
<dbReference type="EMBL" id="CAJNYD010000722">
    <property type="protein sequence ID" value="CAF3292344.1"/>
    <property type="molecule type" value="Genomic_DNA"/>
</dbReference>
<dbReference type="GO" id="GO:0005788">
    <property type="term" value="C:endoplasmic reticulum lumen"/>
    <property type="evidence" value="ECO:0007669"/>
    <property type="project" value="UniProtKB-SubCell"/>
</dbReference>
<proteinExistence type="inferred from homology"/>
<keyword evidence="10" id="KW-0560">Oxidoreductase</keyword>
<dbReference type="InterPro" id="IPR044862">
    <property type="entry name" value="Pro_4_hyd_alph_FE2OG_OXY"/>
</dbReference>
<dbReference type="SUPFAM" id="SSF48452">
    <property type="entry name" value="TPR-like"/>
    <property type="match status" value="1"/>
</dbReference>
<evidence type="ECO:0000259" key="14">
    <source>
        <dbReference type="PROSITE" id="PS51471"/>
    </source>
</evidence>
<keyword evidence="12" id="KW-0325">Glycoprotein</keyword>
<dbReference type="InterPro" id="IPR006620">
    <property type="entry name" value="Pro_4_hyd_alph"/>
</dbReference>
<comment type="similarity">
    <text evidence="4">Belongs to the P4HA family.</text>
</comment>
<feature type="domain" description="Fe2OG dioxygenase" evidence="14">
    <location>
        <begin position="400"/>
        <end position="507"/>
    </location>
</feature>
<accession>A0A817SAM5</accession>
<dbReference type="FunFam" id="2.60.120.620:FF:000011">
    <property type="entry name" value="Prolyl alpha subunit"/>
    <property type="match status" value="1"/>
</dbReference>
<dbReference type="GO" id="GO:0031418">
    <property type="term" value="F:L-ascorbic acid binding"/>
    <property type="evidence" value="ECO:0007669"/>
    <property type="project" value="UniProtKB-KW"/>
</dbReference>
<dbReference type="InterPro" id="IPR045054">
    <property type="entry name" value="P4HA-like"/>
</dbReference>
<dbReference type="Pfam" id="PF13640">
    <property type="entry name" value="2OG-FeII_Oxy_3"/>
    <property type="match status" value="1"/>
</dbReference>
<evidence type="ECO:0000256" key="1">
    <source>
        <dbReference type="ARBA" id="ARBA00001961"/>
    </source>
</evidence>
<evidence type="ECO:0000256" key="2">
    <source>
        <dbReference type="ARBA" id="ARBA00002035"/>
    </source>
</evidence>
<dbReference type="GO" id="GO:0005506">
    <property type="term" value="F:iron ion binding"/>
    <property type="evidence" value="ECO:0007669"/>
    <property type="project" value="InterPro"/>
</dbReference>
<dbReference type="InterPro" id="IPR005123">
    <property type="entry name" value="Oxoglu/Fe-dep_dioxygenase_dom"/>
</dbReference>
<dbReference type="Proteomes" id="UP000663833">
    <property type="component" value="Unassembled WGS sequence"/>
</dbReference>
<comment type="function">
    <text evidence="2">Catalyzes the post-translational formation of 4-hydroxyproline in -Xaa-Pro-Gly- sequences in collagens and other proteins.</text>
</comment>
<comment type="subcellular location">
    <subcellularLocation>
        <location evidence="3">Endoplasmic reticulum lumen</location>
    </subcellularLocation>
</comment>
<evidence type="ECO:0000256" key="12">
    <source>
        <dbReference type="ARBA" id="ARBA00023180"/>
    </source>
</evidence>
<keyword evidence="7" id="KW-0256">Endoplasmic reticulum</keyword>